<dbReference type="InterPro" id="IPR015500">
    <property type="entry name" value="Peptidase_S8_subtilisin-rel"/>
</dbReference>
<feature type="domain" description="Peptidase S8/S53" evidence="7">
    <location>
        <begin position="174"/>
        <end position="448"/>
    </location>
</feature>
<dbReference type="PANTHER" id="PTHR43399:SF4">
    <property type="entry name" value="CELL WALL-ASSOCIATED PROTEASE"/>
    <property type="match status" value="1"/>
</dbReference>
<accession>A0ABV6FMT1</accession>
<dbReference type="RefSeq" id="WP_382385632.1">
    <property type="nucleotide sequence ID" value="NZ_JBHLWI010000001.1"/>
</dbReference>
<evidence type="ECO:0000313" key="9">
    <source>
        <dbReference type="EMBL" id="MFC0261178.1"/>
    </source>
</evidence>
<gene>
    <name evidence="9" type="ORF">ACFFIP_00690</name>
</gene>
<sequence length="550" mass="60371">MAKFKLILFFTFLLTGAFQLQAQNRYAIHYKFKPQDGFSLAQPAQYLTSKSIERRERQAIAIDSLDLPVSEKYIQEVRGFVDGFLYHSKWENASLVIAKEESIAAIQNLPFVEKVVLAAPGFVADGTALNRTKEKVGLTINLNLKAKTNKANAAYEMQNAILGIQEMHEAGFKGKGVTVAVFDAGFPGVDHIPAFAHLFDNGQLIGSKDFVHVWNDNVFTKNQHGTNVLSLMATDDPDLIVAAAPEANYILCITEEVATEYRIEEYNWIKAAEYADSLGVDIINSSLGYWDFDDRSMNYTVEDMDGETALISRGAHIAGNKGILVVTSAGNYGTRGEFSITAPADAKGILAIGAVNSSLQRAGFSSQGPTVDGRIKPDVSTYGEQVWLLRPNGNLGTSNGTSFSSPQVAAFAAGLWQARPEWTKDQLIEGILKSSSQANNPDNLLGYGIPNFVKAYFGEILGIAEEENEDNWKVYPNPVEGTDLFVKFGNQEVGEFSLIDANGKVLQKSNVKRTSLQDPFEVVIPDLPSGVYIVEMYSGNQVKRTKLMKR</sequence>
<evidence type="ECO:0000313" key="10">
    <source>
        <dbReference type="Proteomes" id="UP001589797"/>
    </source>
</evidence>
<evidence type="ECO:0000259" key="7">
    <source>
        <dbReference type="Pfam" id="PF00082"/>
    </source>
</evidence>
<dbReference type="Pfam" id="PF18962">
    <property type="entry name" value="Por_Secre_tail"/>
    <property type="match status" value="1"/>
</dbReference>
<dbReference type="PROSITE" id="PS00138">
    <property type="entry name" value="SUBTILASE_SER"/>
    <property type="match status" value="1"/>
</dbReference>
<dbReference type="PIRSF" id="PIRSF037903">
    <property type="entry name" value="Subtilisin_rel_GFO_2223"/>
    <property type="match status" value="1"/>
</dbReference>
<dbReference type="Proteomes" id="UP001589797">
    <property type="component" value="Unassembled WGS sequence"/>
</dbReference>
<proteinExistence type="inferred from homology"/>
<protein>
    <submittedName>
        <fullName evidence="9">S8 family serine peptidase</fullName>
    </submittedName>
</protein>
<dbReference type="InterPro" id="IPR023828">
    <property type="entry name" value="Peptidase_S8_Ser-AS"/>
</dbReference>
<keyword evidence="10" id="KW-1185">Reference proteome</keyword>
<feature type="domain" description="Secretion system C-terminal sorting" evidence="8">
    <location>
        <begin position="474"/>
        <end position="547"/>
    </location>
</feature>
<evidence type="ECO:0000256" key="4">
    <source>
        <dbReference type="ARBA" id="ARBA00022825"/>
    </source>
</evidence>
<dbReference type="Pfam" id="PF00082">
    <property type="entry name" value="Peptidase_S8"/>
    <property type="match status" value="1"/>
</dbReference>
<evidence type="ECO:0000256" key="1">
    <source>
        <dbReference type="ARBA" id="ARBA00011073"/>
    </source>
</evidence>
<reference evidence="9 10" key="1">
    <citation type="submission" date="2024-09" db="EMBL/GenBank/DDBJ databases">
        <authorList>
            <person name="Sun Q."/>
            <person name="Mori K."/>
        </authorList>
    </citation>
    <scope>NUCLEOTIDE SEQUENCE [LARGE SCALE GENOMIC DNA]</scope>
    <source>
        <strain evidence="9 10">CCM 7650</strain>
    </source>
</reference>
<keyword evidence="2 5" id="KW-0645">Protease</keyword>
<evidence type="ECO:0000256" key="6">
    <source>
        <dbReference type="SAM" id="SignalP"/>
    </source>
</evidence>
<dbReference type="InterPro" id="IPR026444">
    <property type="entry name" value="Secre_tail"/>
</dbReference>
<dbReference type="InterPro" id="IPR000209">
    <property type="entry name" value="Peptidase_S8/S53_dom"/>
</dbReference>
<keyword evidence="3 5" id="KW-0378">Hydrolase</keyword>
<feature type="chain" id="PRO_5045926262" evidence="6">
    <location>
        <begin position="23"/>
        <end position="550"/>
    </location>
</feature>
<comment type="similarity">
    <text evidence="1 5">Belongs to the peptidase S8 family.</text>
</comment>
<keyword evidence="6" id="KW-0732">Signal</keyword>
<feature type="active site" description="Charge relay system" evidence="5">
    <location>
        <position position="183"/>
    </location>
</feature>
<dbReference type="PRINTS" id="PR00723">
    <property type="entry name" value="SUBTILISIN"/>
</dbReference>
<comment type="caution">
    <text evidence="9">The sequence shown here is derived from an EMBL/GenBank/DDBJ whole genome shotgun (WGS) entry which is preliminary data.</text>
</comment>
<dbReference type="EMBL" id="JBHLWI010000001">
    <property type="protein sequence ID" value="MFC0261178.1"/>
    <property type="molecule type" value="Genomic_DNA"/>
</dbReference>
<organism evidence="9 10">
    <name type="scientific">Fontibacter flavus</name>
    <dbReference type="NCBI Taxonomy" id="654838"/>
    <lineage>
        <taxon>Bacteria</taxon>
        <taxon>Pseudomonadati</taxon>
        <taxon>Bacteroidota</taxon>
        <taxon>Cytophagia</taxon>
        <taxon>Cytophagales</taxon>
        <taxon>Cyclobacteriaceae</taxon>
        <taxon>Fontibacter</taxon>
    </lineage>
</organism>
<feature type="active site" description="Charge relay system" evidence="5">
    <location>
        <position position="402"/>
    </location>
</feature>
<evidence type="ECO:0000259" key="8">
    <source>
        <dbReference type="Pfam" id="PF18962"/>
    </source>
</evidence>
<feature type="signal peptide" evidence="6">
    <location>
        <begin position="1"/>
        <end position="22"/>
    </location>
</feature>
<dbReference type="PANTHER" id="PTHR43399">
    <property type="entry name" value="SUBTILISIN-RELATED"/>
    <property type="match status" value="1"/>
</dbReference>
<keyword evidence="4 5" id="KW-0720">Serine protease</keyword>
<evidence type="ECO:0000256" key="5">
    <source>
        <dbReference type="PROSITE-ProRule" id="PRU01240"/>
    </source>
</evidence>
<evidence type="ECO:0000256" key="3">
    <source>
        <dbReference type="ARBA" id="ARBA00022801"/>
    </source>
</evidence>
<dbReference type="SUPFAM" id="SSF52743">
    <property type="entry name" value="Subtilisin-like"/>
    <property type="match status" value="1"/>
</dbReference>
<dbReference type="InterPro" id="IPR017317">
    <property type="entry name" value="Pept_S8_subtilisin_bacteroid-2"/>
</dbReference>
<dbReference type="InterPro" id="IPR051048">
    <property type="entry name" value="Peptidase_S8/S53_subtilisin"/>
</dbReference>
<name>A0ABV6FMT1_9BACT</name>
<evidence type="ECO:0000256" key="2">
    <source>
        <dbReference type="ARBA" id="ARBA00022670"/>
    </source>
</evidence>
<dbReference type="CDD" id="cd07493">
    <property type="entry name" value="Peptidases_S8_9"/>
    <property type="match status" value="1"/>
</dbReference>
<dbReference type="InterPro" id="IPR036852">
    <property type="entry name" value="Peptidase_S8/S53_dom_sf"/>
</dbReference>
<feature type="active site" description="Charge relay system" evidence="5">
    <location>
        <position position="224"/>
    </location>
</feature>
<dbReference type="PROSITE" id="PS51892">
    <property type="entry name" value="SUBTILASE"/>
    <property type="match status" value="1"/>
</dbReference>
<dbReference type="NCBIfam" id="TIGR04183">
    <property type="entry name" value="Por_Secre_tail"/>
    <property type="match status" value="1"/>
</dbReference>
<dbReference type="Gene3D" id="3.40.50.200">
    <property type="entry name" value="Peptidase S8/S53 domain"/>
    <property type="match status" value="1"/>
</dbReference>